<name>A0A2V4W7R6_PAEBA</name>
<protein>
    <submittedName>
        <fullName evidence="1 2">Heptaprenyl diphosphate synthase</fullName>
    </submittedName>
</protein>
<dbReference type="RefSeq" id="WP_110894324.1">
    <property type="nucleotide sequence ID" value="NZ_CP054614.1"/>
</dbReference>
<dbReference type="GO" id="GO:0009234">
    <property type="term" value="P:menaquinone biosynthetic process"/>
    <property type="evidence" value="ECO:0007669"/>
    <property type="project" value="InterPro"/>
</dbReference>
<accession>A0A2V4W7R6</accession>
<dbReference type="Proteomes" id="UP000509327">
    <property type="component" value="Chromosome"/>
</dbReference>
<proteinExistence type="predicted"/>
<evidence type="ECO:0000313" key="4">
    <source>
        <dbReference type="Proteomes" id="UP000509327"/>
    </source>
</evidence>
<evidence type="ECO:0000313" key="3">
    <source>
        <dbReference type="Proteomes" id="UP000247790"/>
    </source>
</evidence>
<evidence type="ECO:0000313" key="1">
    <source>
        <dbReference type="EMBL" id="PYE51343.1"/>
    </source>
</evidence>
<dbReference type="InterPro" id="IPR009920">
    <property type="entry name" value="HEPPP_synth_su1"/>
</dbReference>
<evidence type="ECO:0000313" key="2">
    <source>
        <dbReference type="EMBL" id="QKS55741.1"/>
    </source>
</evidence>
<reference evidence="2 4" key="2">
    <citation type="submission" date="2020-06" db="EMBL/GenBank/DDBJ databases">
        <title>Complete genome of Paenibacillus barcinonensis KACC11450.</title>
        <authorList>
            <person name="Kim M."/>
            <person name="Park Y.-J."/>
            <person name="Shin J.-H."/>
        </authorList>
    </citation>
    <scope>NUCLEOTIDE SEQUENCE [LARGE SCALE GENOMIC DNA]</scope>
    <source>
        <strain evidence="2 4">KACC11450</strain>
    </source>
</reference>
<organism evidence="1 3">
    <name type="scientific">Paenibacillus barcinonensis</name>
    <dbReference type="NCBI Taxonomy" id="198119"/>
    <lineage>
        <taxon>Bacteria</taxon>
        <taxon>Bacillati</taxon>
        <taxon>Bacillota</taxon>
        <taxon>Bacilli</taxon>
        <taxon>Bacillales</taxon>
        <taxon>Paenibacillaceae</taxon>
        <taxon>Paenibacillus</taxon>
    </lineage>
</organism>
<sequence>MNSYRVPQLAKKYTDYDMIRQHTEIPSFPDSRARLLQVFVGRTDEKVHHELYSLATSLVQLAMDTHDRIDTISGDRREQEMRSRQLNVLAGDYLSSRFYQLLAHAGKIEMIGKLSGAVAEVNARKMTLYERMKKLLVSADEYLRETVQLRMQLFLSFSDMIRNEEKSLWNSLLTEFSTCETIADELNLMRDEQKHIYSYAFWHMYEKGNDAERDDLRQMRISVRAWDVMVLKYSVSEVLLDKLRESVQRIQLLLQDEQGLRQGLHEFDAILDPYLSYVKNSHVAVRED</sequence>
<keyword evidence="4" id="KW-1185">Reference proteome</keyword>
<reference evidence="1 3" key="1">
    <citation type="submission" date="2018-06" db="EMBL/GenBank/DDBJ databases">
        <title>Genomic Encyclopedia of Type Strains, Phase III (KMG-III): the genomes of soil and plant-associated and newly described type strains.</title>
        <authorList>
            <person name="Whitman W."/>
        </authorList>
    </citation>
    <scope>NUCLEOTIDE SEQUENCE [LARGE SCALE GENOMIC DNA]</scope>
    <source>
        <strain evidence="1 3">CECT 7022</strain>
    </source>
</reference>
<dbReference type="Pfam" id="PF07307">
    <property type="entry name" value="HEPPP_synt_1"/>
    <property type="match status" value="1"/>
</dbReference>
<dbReference type="EMBL" id="CP054614">
    <property type="protein sequence ID" value="QKS55741.1"/>
    <property type="molecule type" value="Genomic_DNA"/>
</dbReference>
<dbReference type="Proteomes" id="UP000247790">
    <property type="component" value="Unassembled WGS sequence"/>
</dbReference>
<dbReference type="AlphaFoldDB" id="A0A2V4W7R6"/>
<dbReference type="OrthoDB" id="2417886at2"/>
<dbReference type="Gene3D" id="1.20.120.1450">
    <property type="match status" value="1"/>
</dbReference>
<dbReference type="EMBL" id="QJSW01000002">
    <property type="protein sequence ID" value="PYE51343.1"/>
    <property type="molecule type" value="Genomic_DNA"/>
</dbReference>
<gene>
    <name evidence="1" type="ORF">DFQ00_102136</name>
    <name evidence="2" type="ORF">HUB98_05005</name>
</gene>